<protein>
    <submittedName>
        <fullName evidence="3">Pol protein</fullName>
    </submittedName>
</protein>
<organism evidence="3 4">
    <name type="scientific">Symbiodinium pilosum</name>
    <name type="common">Dinoflagellate</name>
    <dbReference type="NCBI Taxonomy" id="2952"/>
    <lineage>
        <taxon>Eukaryota</taxon>
        <taxon>Sar</taxon>
        <taxon>Alveolata</taxon>
        <taxon>Dinophyceae</taxon>
        <taxon>Suessiales</taxon>
        <taxon>Symbiodiniaceae</taxon>
        <taxon>Symbiodinium</taxon>
    </lineage>
</organism>
<dbReference type="EMBL" id="CAJNIZ010018891">
    <property type="protein sequence ID" value="CAE7417838.1"/>
    <property type="molecule type" value="Genomic_DNA"/>
</dbReference>
<feature type="compositionally biased region" description="Basic residues" evidence="1">
    <location>
        <begin position="942"/>
        <end position="951"/>
    </location>
</feature>
<sequence>NHLILAGDFNGQLPQAGMQVGTATIVRNAGDVVDDMPRVLAMLGFHELTALNTWRGPRSAMHTYSMGSSATQIDFIITASEAADGLSKQCVPLSDFPVGAWKLDGLHRPLISSIRSDFRVWKARSRQKRNPLATSALLTDPAKREALRDRVRSALNSSNIDATFLNQILIDAGKAVLPADDRRARQTYHTQDMVRGPICRLWQCWQSFKSIKGTSLTHVLQSWRALTSFRQQKRAVQKASRQIRKQFVDDTLKQAVSYGLQHNIKGVYDLVRKLAPKQVKLRIQIRDEHGKLLTPSQELEELRIYYTSLFFQGVQPPLVGSSQGLQFTTPDISAILNKVPFHKASPAHCAPGALWKVCSDLIAPHLQLYMEQLMQQVPVKIPSLWKDAWLALLAKPQKKTKRPETLRPVGLQCMGGKAMMRLICDRLKPYVQSYATGTPQMAYLPQREGAYALLRAFSHCRNVRDLVRSQVRTVFHMRQGVQKQEFVGGCCLSLDLSQAFDRIPRTLVILSLREAGAPEALINLVTAWHLDSRYHINHGGASATIPVDQGIRQGCVLAPLLWSCATVYLLKRLDQLIALRTEGMDGADSSWSSEGITAYADDFLASCVLRSKGDLALALIRFQCIIELLQSHNLVINFKKSAILFKVAGTQSTAVRKRMVRRNSEGEYISLDVAGNKTLIPVVERHDYMGMVLSYDSFEDLSFQKRFEAAGNNYKRLKKFLHSRLLPRQQRVRMWSMCVWTSLSYGLSTVGITPASAARLRGLTARHWRAIAQSPRHLTGETTEALQARLGLKDPMDMLVDLCASLLDRLGTASQSEYNGILGTGEIWLQAQWAYDNIVKQRDCDQRSHVRLVQIPDVEGLPCDMCGLYFPNERALRRRGHMATDQEIAFFQHLLPSYMEQKGIEPVEALDKRPLKFPKSGGKDGAEGKGKGQEQNTTHGNKGSRRGSGRRGQKESGESPSHREVIKLLSALTLKFEDELSLIRLDRGFVMYQRTQATQSILSMMFELSTEWRQQQKEGKVKSSLRLTLFRCFMTELQARLDSMDYKPEAVAQSLQMQWTVKDAEEKLMWHYLKYDADKKEEIPDQDRKPLLHQTAMEAVKTIIQSANEDTLHRFNATRPMSASYAGDTLCFLIQVSLRGQEAQMLHEALTTLAQSAILNLMGARIRRERIHRAPGAVKLSKLLGNMSEPWCCSIPPMFATKTPSFLASCGPIHIAQGQLIMLMLSLEAP</sequence>
<proteinExistence type="predicted"/>
<dbReference type="Pfam" id="PF00078">
    <property type="entry name" value="RVT_1"/>
    <property type="match status" value="1"/>
</dbReference>
<accession>A0A812R3T0</accession>
<evidence type="ECO:0000256" key="1">
    <source>
        <dbReference type="SAM" id="MobiDB-lite"/>
    </source>
</evidence>
<feature type="compositionally biased region" description="Basic and acidic residues" evidence="1">
    <location>
        <begin position="921"/>
        <end position="932"/>
    </location>
</feature>
<comment type="caution">
    <text evidence="3">The sequence shown here is derived from an EMBL/GenBank/DDBJ whole genome shotgun (WGS) entry which is preliminary data.</text>
</comment>
<feature type="non-terminal residue" evidence="3">
    <location>
        <position position="1"/>
    </location>
</feature>
<feature type="compositionally biased region" description="Basic and acidic residues" evidence="1">
    <location>
        <begin position="952"/>
        <end position="962"/>
    </location>
</feature>
<evidence type="ECO:0000313" key="4">
    <source>
        <dbReference type="Proteomes" id="UP000649617"/>
    </source>
</evidence>
<evidence type="ECO:0000259" key="2">
    <source>
        <dbReference type="PROSITE" id="PS50878"/>
    </source>
</evidence>
<dbReference type="InterPro" id="IPR000477">
    <property type="entry name" value="RT_dom"/>
</dbReference>
<dbReference type="OrthoDB" id="447429at2759"/>
<gene>
    <name evidence="3" type="primary">Pol</name>
    <name evidence="3" type="ORF">SPIL2461_LOCUS10296</name>
</gene>
<keyword evidence="4" id="KW-1185">Reference proteome</keyword>
<reference evidence="3" key="1">
    <citation type="submission" date="2021-02" db="EMBL/GenBank/DDBJ databases">
        <authorList>
            <person name="Dougan E. K."/>
            <person name="Rhodes N."/>
            <person name="Thang M."/>
            <person name="Chan C."/>
        </authorList>
    </citation>
    <scope>NUCLEOTIDE SEQUENCE</scope>
</reference>
<dbReference type="Proteomes" id="UP000649617">
    <property type="component" value="Unassembled WGS sequence"/>
</dbReference>
<feature type="domain" description="Reverse transcriptase" evidence="2">
    <location>
        <begin position="425"/>
        <end position="693"/>
    </location>
</feature>
<dbReference type="PANTHER" id="PTHR19446">
    <property type="entry name" value="REVERSE TRANSCRIPTASES"/>
    <property type="match status" value="1"/>
</dbReference>
<dbReference type="PROSITE" id="PS50878">
    <property type="entry name" value="RT_POL"/>
    <property type="match status" value="1"/>
</dbReference>
<evidence type="ECO:0000313" key="3">
    <source>
        <dbReference type="EMBL" id="CAE7417838.1"/>
    </source>
</evidence>
<name>A0A812R3T0_SYMPI</name>
<feature type="region of interest" description="Disordered" evidence="1">
    <location>
        <begin position="909"/>
        <end position="962"/>
    </location>
</feature>
<dbReference type="AlphaFoldDB" id="A0A812R3T0"/>